<keyword evidence="3 8" id="KW-0812">Transmembrane</keyword>
<gene>
    <name evidence="8" type="primary">rnfE</name>
    <name evidence="9" type="ORF">AMJ87_02935</name>
</gene>
<accession>A0A0S8GJZ7</accession>
<dbReference type="PIRSF" id="PIRSF006102">
    <property type="entry name" value="NQR_DE"/>
    <property type="match status" value="1"/>
</dbReference>
<keyword evidence="2 8" id="KW-0813">Transport</keyword>
<keyword evidence="7 8" id="KW-0472">Membrane</keyword>
<evidence type="ECO:0000256" key="8">
    <source>
        <dbReference type="HAMAP-Rule" id="MF_00478"/>
    </source>
</evidence>
<evidence type="ECO:0000256" key="3">
    <source>
        <dbReference type="ARBA" id="ARBA00022692"/>
    </source>
</evidence>
<dbReference type="EMBL" id="LJUO01000017">
    <property type="protein sequence ID" value="KPK73033.1"/>
    <property type="molecule type" value="Genomic_DNA"/>
</dbReference>
<dbReference type="EC" id="7.-.-.-" evidence="8"/>
<dbReference type="NCBIfam" id="TIGR01948">
    <property type="entry name" value="rnfE"/>
    <property type="match status" value="1"/>
</dbReference>
<name>A0A0S8GJZ7_UNCW3</name>
<feature type="transmembrane region" description="Helical" evidence="8">
    <location>
        <begin position="171"/>
        <end position="191"/>
    </location>
</feature>
<protein>
    <recommendedName>
        <fullName evidence="8">Ion-translocating oxidoreductase complex subunit E</fullName>
        <ecNumber evidence="8">7.-.-.-</ecNumber>
    </recommendedName>
    <alternativeName>
        <fullName evidence="8">Rnf electron transport complex subunit E</fullName>
    </alternativeName>
</protein>
<comment type="function">
    <text evidence="8">Part of a membrane-bound complex that couples electron transfer with translocation of ions across the membrane.</text>
</comment>
<dbReference type="InterPro" id="IPR010968">
    <property type="entry name" value="RnfE"/>
</dbReference>
<evidence type="ECO:0000256" key="2">
    <source>
        <dbReference type="ARBA" id="ARBA00022448"/>
    </source>
</evidence>
<evidence type="ECO:0000313" key="10">
    <source>
        <dbReference type="Proteomes" id="UP000051096"/>
    </source>
</evidence>
<evidence type="ECO:0000256" key="6">
    <source>
        <dbReference type="ARBA" id="ARBA00022989"/>
    </source>
</evidence>
<keyword evidence="6 8" id="KW-1133">Transmembrane helix</keyword>
<dbReference type="GO" id="GO:0022900">
    <property type="term" value="P:electron transport chain"/>
    <property type="evidence" value="ECO:0007669"/>
    <property type="project" value="UniProtKB-UniRule"/>
</dbReference>
<comment type="similarity">
    <text evidence="8">Belongs to the NqrDE/RnfAE family.</text>
</comment>
<evidence type="ECO:0000256" key="7">
    <source>
        <dbReference type="ARBA" id="ARBA00023136"/>
    </source>
</evidence>
<feature type="transmembrane region" description="Helical" evidence="8">
    <location>
        <begin position="39"/>
        <end position="58"/>
    </location>
</feature>
<dbReference type="Pfam" id="PF02508">
    <property type="entry name" value="Rnf-Nqr"/>
    <property type="match status" value="1"/>
</dbReference>
<dbReference type="AlphaFoldDB" id="A0A0S8GJZ7"/>
<evidence type="ECO:0000256" key="5">
    <source>
        <dbReference type="ARBA" id="ARBA00022982"/>
    </source>
</evidence>
<comment type="subcellular location">
    <subcellularLocation>
        <location evidence="8">Cell membrane</location>
        <topology evidence="8">Multi-pass membrane protein</topology>
    </subcellularLocation>
    <subcellularLocation>
        <location evidence="1">Endomembrane system</location>
        <topology evidence="1">Multi-pass membrane protein</topology>
    </subcellularLocation>
</comment>
<dbReference type="HAMAP" id="MF_00478">
    <property type="entry name" value="RsxE_RnfE"/>
    <property type="match status" value="1"/>
</dbReference>
<evidence type="ECO:0000256" key="4">
    <source>
        <dbReference type="ARBA" id="ARBA00022967"/>
    </source>
</evidence>
<feature type="transmembrane region" description="Helical" evidence="8">
    <location>
        <begin position="93"/>
        <end position="111"/>
    </location>
</feature>
<dbReference type="GO" id="GO:0005886">
    <property type="term" value="C:plasma membrane"/>
    <property type="evidence" value="ECO:0007669"/>
    <property type="project" value="UniProtKB-SubCell"/>
</dbReference>
<proteinExistence type="inferred from homology"/>
<dbReference type="PATRIC" id="fig|1703780.3.peg.1230"/>
<organism evidence="9 10">
    <name type="scientific">candidate division WOR_3 bacterium SM23_60</name>
    <dbReference type="NCBI Taxonomy" id="1703780"/>
    <lineage>
        <taxon>Bacteria</taxon>
        <taxon>Bacteria division WOR-3</taxon>
    </lineage>
</organism>
<evidence type="ECO:0000256" key="1">
    <source>
        <dbReference type="ARBA" id="ARBA00004127"/>
    </source>
</evidence>
<keyword evidence="4 8" id="KW-1278">Translocase</keyword>
<feature type="transmembrane region" description="Helical" evidence="8">
    <location>
        <begin position="70"/>
        <end position="87"/>
    </location>
</feature>
<dbReference type="GO" id="GO:0012505">
    <property type="term" value="C:endomembrane system"/>
    <property type="evidence" value="ECO:0007669"/>
    <property type="project" value="UniProtKB-SubCell"/>
</dbReference>
<feature type="transmembrane region" description="Helical" evidence="8">
    <location>
        <begin position="123"/>
        <end position="147"/>
    </location>
</feature>
<sequence length="200" mass="21733">MSKWQIFTRGLVRENAVLVLMIGLCPALAVSGTVRDGFGMGIAATFVLLCSNIIISLFRRNIPNEVRIPIFILVISTFVTMIDYMMQAFQPDLYRALGVFVPLIVVNCMILGRAEAFASKNSIIMSALDGLGVGLGFTLTLTIMGAIREMLGNGTFLGMVVFGEGFKKAPVIFMIMSPGAFLVIGVLKALINKYVKKETP</sequence>
<keyword evidence="5 8" id="KW-0249">Electron transport</keyword>
<comment type="subunit">
    <text evidence="8">The complex is composed of six subunits: RnfA, RnfB, RnfC, RnfD, RnfE and RnfG.</text>
</comment>
<dbReference type="InterPro" id="IPR003667">
    <property type="entry name" value="NqrDE/RnfAE"/>
</dbReference>
<evidence type="ECO:0000313" key="9">
    <source>
        <dbReference type="EMBL" id="KPK73033.1"/>
    </source>
</evidence>
<reference evidence="9 10" key="1">
    <citation type="journal article" date="2015" name="Microbiome">
        <title>Genomic resolution of linkages in carbon, nitrogen, and sulfur cycling among widespread estuary sediment bacteria.</title>
        <authorList>
            <person name="Baker B.J."/>
            <person name="Lazar C.S."/>
            <person name="Teske A.P."/>
            <person name="Dick G.J."/>
        </authorList>
    </citation>
    <scope>NUCLEOTIDE SEQUENCE [LARGE SCALE GENOMIC DNA]</scope>
    <source>
        <strain evidence="9">SM23_60</strain>
    </source>
</reference>
<dbReference type="PANTHER" id="PTHR30586">
    <property type="entry name" value="ELECTRON TRANSPORT COMPLEX PROTEIN RNFE"/>
    <property type="match status" value="1"/>
</dbReference>
<dbReference type="Proteomes" id="UP000051096">
    <property type="component" value="Unassembled WGS sequence"/>
</dbReference>
<comment type="caution">
    <text evidence="9">The sequence shown here is derived from an EMBL/GenBank/DDBJ whole genome shotgun (WGS) entry which is preliminary data.</text>
</comment>
<dbReference type="PANTHER" id="PTHR30586:SF0">
    <property type="entry name" value="ION-TRANSLOCATING OXIDOREDUCTASE COMPLEX SUBUNIT E"/>
    <property type="match status" value="1"/>
</dbReference>
<dbReference type="NCBIfam" id="NF009070">
    <property type="entry name" value="PRK12405.1"/>
    <property type="match status" value="1"/>
</dbReference>
<keyword evidence="8" id="KW-1003">Cell membrane</keyword>